<proteinExistence type="predicted"/>
<protein>
    <submittedName>
        <fullName evidence="1">Uncharacterized protein</fullName>
    </submittedName>
</protein>
<sequence length="350" mass="40217">MKKKNKSIIDGITGLGGLDDGNNNTNGASSLYRADKDILRIGFQPSCPICDKDDNGQKICACDPMKLENGFLHYYEEEEDYLDDDNESTIETDIRYFDVRKGKVKTFINFQPNIVVFNSGLWLLHLYDIRKLGGTKNEEIDAILNWIQYEDIVLQPVIENAIQSKSIKVLLFKTTNHVCDDKYYGQYKDHIDLYNNNIININNNNSNSNFNSNDTNSKATNLLMECKDYFLKLLLHKQQTNKNLPESWSQPRDDGSSLLEDYVDNYCMNGTLSDHGSNYLNNRLVKFVNEYNVNNTNNNTNSNNSMVVQIFNDHDMQDCSYTTVGDGRHFQGMNLLRIRLLLNQLDCILS</sequence>
<accession>A0A1E7FFT8</accession>
<evidence type="ECO:0000313" key="2">
    <source>
        <dbReference type="Proteomes" id="UP000095751"/>
    </source>
</evidence>
<dbReference type="AlphaFoldDB" id="A0A1E7FFT8"/>
<dbReference type="Proteomes" id="UP000095751">
    <property type="component" value="Unassembled WGS sequence"/>
</dbReference>
<dbReference type="KEGG" id="fcy:FRACYDRAFT_239631"/>
<dbReference type="InParanoid" id="A0A1E7FFT8"/>
<dbReference type="OrthoDB" id="54998at2759"/>
<organism evidence="1 2">
    <name type="scientific">Fragilariopsis cylindrus CCMP1102</name>
    <dbReference type="NCBI Taxonomy" id="635003"/>
    <lineage>
        <taxon>Eukaryota</taxon>
        <taxon>Sar</taxon>
        <taxon>Stramenopiles</taxon>
        <taxon>Ochrophyta</taxon>
        <taxon>Bacillariophyta</taxon>
        <taxon>Bacillariophyceae</taxon>
        <taxon>Bacillariophycidae</taxon>
        <taxon>Bacillariales</taxon>
        <taxon>Bacillariaceae</taxon>
        <taxon>Fragilariopsis</taxon>
    </lineage>
</organism>
<keyword evidence="2" id="KW-1185">Reference proteome</keyword>
<gene>
    <name evidence="1" type="ORF">FRACYDRAFT_239631</name>
</gene>
<dbReference type="EMBL" id="KV784358">
    <property type="protein sequence ID" value="OEU17030.1"/>
    <property type="molecule type" value="Genomic_DNA"/>
</dbReference>
<evidence type="ECO:0000313" key="1">
    <source>
        <dbReference type="EMBL" id="OEU17030.1"/>
    </source>
</evidence>
<name>A0A1E7FFT8_9STRA</name>
<reference evidence="1 2" key="1">
    <citation type="submission" date="2016-09" db="EMBL/GenBank/DDBJ databases">
        <title>Extensive genetic diversity and differential bi-allelic expression allows diatom success in the polar Southern Ocean.</title>
        <authorList>
            <consortium name="DOE Joint Genome Institute"/>
            <person name="Mock T."/>
            <person name="Otillar R.P."/>
            <person name="Strauss J."/>
            <person name="Dupont C."/>
            <person name="Frickenhaus S."/>
            <person name="Maumus F."/>
            <person name="Mcmullan M."/>
            <person name="Sanges R."/>
            <person name="Schmutz J."/>
            <person name="Toseland A."/>
            <person name="Valas R."/>
            <person name="Veluchamy A."/>
            <person name="Ward B.J."/>
            <person name="Allen A."/>
            <person name="Barry K."/>
            <person name="Falciatore A."/>
            <person name="Ferrante M."/>
            <person name="Fortunato A.E."/>
            <person name="Gloeckner G."/>
            <person name="Gruber A."/>
            <person name="Hipkin R."/>
            <person name="Janech M."/>
            <person name="Kroth P."/>
            <person name="Leese F."/>
            <person name="Lindquist E."/>
            <person name="Lyon B.R."/>
            <person name="Martin J."/>
            <person name="Mayer C."/>
            <person name="Parker M."/>
            <person name="Quesneville H."/>
            <person name="Raymond J."/>
            <person name="Uhlig C."/>
            <person name="Valentin K.U."/>
            <person name="Worden A.Z."/>
            <person name="Armbrust E.V."/>
            <person name="Bowler C."/>
            <person name="Green B."/>
            <person name="Moulton V."/>
            <person name="Van Oosterhout C."/>
            <person name="Grigoriev I."/>
        </authorList>
    </citation>
    <scope>NUCLEOTIDE SEQUENCE [LARGE SCALE GENOMIC DNA]</scope>
    <source>
        <strain evidence="1 2">CCMP1102</strain>
    </source>
</reference>